<dbReference type="OrthoDB" id="9762778at2"/>
<dbReference type="Gene3D" id="3.40.50.300">
    <property type="entry name" value="P-loop containing nucleotide triphosphate hydrolases"/>
    <property type="match status" value="1"/>
</dbReference>
<feature type="transmembrane region" description="Helical" evidence="5">
    <location>
        <begin position="254"/>
        <end position="275"/>
    </location>
</feature>
<evidence type="ECO:0000256" key="3">
    <source>
        <dbReference type="ARBA" id="ARBA00022989"/>
    </source>
</evidence>
<dbReference type="GO" id="GO:0005524">
    <property type="term" value="F:ATP binding"/>
    <property type="evidence" value="ECO:0007669"/>
    <property type="project" value="UniProtKB-KW"/>
</dbReference>
<dbReference type="Proteomes" id="UP000318017">
    <property type="component" value="Chromosome"/>
</dbReference>
<dbReference type="PROSITE" id="PS50893">
    <property type="entry name" value="ABC_TRANSPORTER_2"/>
    <property type="match status" value="1"/>
</dbReference>
<keyword evidence="2 5" id="KW-0812">Transmembrane</keyword>
<gene>
    <name evidence="8" type="primary">msbA_2</name>
    <name evidence="8" type="ORF">Q31a_50020</name>
</gene>
<comment type="subcellular location">
    <subcellularLocation>
        <location evidence="1">Cell membrane</location>
        <topology evidence="1">Multi-pass membrane protein</topology>
    </subcellularLocation>
</comment>
<dbReference type="SUPFAM" id="SSF52540">
    <property type="entry name" value="P-loop containing nucleoside triphosphate hydrolases"/>
    <property type="match status" value="1"/>
</dbReference>
<keyword evidence="4 5" id="KW-0472">Membrane</keyword>
<keyword evidence="8" id="KW-0378">Hydrolase</keyword>
<evidence type="ECO:0000256" key="1">
    <source>
        <dbReference type="ARBA" id="ARBA00004651"/>
    </source>
</evidence>
<dbReference type="KEGG" id="ahel:Q31a_50020"/>
<dbReference type="InterPro" id="IPR027417">
    <property type="entry name" value="P-loop_NTPase"/>
</dbReference>
<evidence type="ECO:0000256" key="5">
    <source>
        <dbReference type="SAM" id="Phobius"/>
    </source>
</evidence>
<dbReference type="Gene3D" id="1.20.1560.10">
    <property type="entry name" value="ABC transporter type 1, transmembrane domain"/>
    <property type="match status" value="1"/>
</dbReference>
<dbReference type="InterPro" id="IPR011527">
    <property type="entry name" value="ABC1_TM_dom"/>
</dbReference>
<feature type="transmembrane region" description="Helical" evidence="5">
    <location>
        <begin position="166"/>
        <end position="185"/>
    </location>
</feature>
<sequence>MPLRIASLLGGGIALCVPVAFLLLGTVLQCLMVAGASPAMLRLSNYLPDLNGLLPPALSPLAQVIAWLAIALVLMVLMASLLFLFYYQIHVAAVRFEVALIARLRKHARALATVRTLSAQQTALTDCLDYHLPRVRASLGRWWRTFPRHAVQLISCSILACLLQPLLSLLTVIAALLIVLTYRLVDRQRRTTLPVVRERATQQRGSLISLSLQGPLLESVHDESEVERRFSDELAHYQRDAVRSLTSSIWKTPVLILVSSILAGLFLLVSSVQILRDDSSLSVAGMLTFLLCVLAAIVSTLRLQRSLRELQSVENAADALEHFLSLPVEEYDTKSLKSISKITQEVVMDHVTVQDSSGRKLLDNVSARFTPGKLIGVIASHSLQSRALVELLMGFGRPVSGRLLFDNQPVTDLQPESLSHCSHWVSQDGAIVTGTVRENLVHSQAVPGYDIDEAIVDGRLTEVLQQLPDGLATLITPGDDRLRGDAAFRIGIGRARVLKASIVVIEEPESHIDQQVEQQTLDAIRSLVRDESIAVVLPQRLMTLRLCDQVIVIHDHKVVDIGSHADLLQKNELYRHLNYLRFNPFRTVAS</sequence>
<dbReference type="InterPro" id="IPR036640">
    <property type="entry name" value="ABC1_TM_sf"/>
</dbReference>
<feature type="transmembrane region" description="Helical" evidence="5">
    <location>
        <begin position="281"/>
        <end position="301"/>
    </location>
</feature>
<accession>A0A518GDK4</accession>
<dbReference type="GO" id="GO:0016887">
    <property type="term" value="F:ATP hydrolysis activity"/>
    <property type="evidence" value="ECO:0007669"/>
    <property type="project" value="InterPro"/>
</dbReference>
<feature type="domain" description="ABC transporter" evidence="6">
    <location>
        <begin position="346"/>
        <end position="580"/>
    </location>
</feature>
<dbReference type="SUPFAM" id="SSF90123">
    <property type="entry name" value="ABC transporter transmembrane region"/>
    <property type="match status" value="1"/>
</dbReference>
<evidence type="ECO:0000256" key="4">
    <source>
        <dbReference type="ARBA" id="ARBA00023136"/>
    </source>
</evidence>
<evidence type="ECO:0000259" key="7">
    <source>
        <dbReference type="PROSITE" id="PS50929"/>
    </source>
</evidence>
<dbReference type="PANTHER" id="PTHR24221">
    <property type="entry name" value="ATP-BINDING CASSETTE SUB-FAMILY B"/>
    <property type="match status" value="1"/>
</dbReference>
<feature type="domain" description="ABC transmembrane type-1" evidence="7">
    <location>
        <begin position="5"/>
        <end position="312"/>
    </location>
</feature>
<dbReference type="InterPro" id="IPR003439">
    <property type="entry name" value="ABC_transporter-like_ATP-bd"/>
</dbReference>
<evidence type="ECO:0000313" key="9">
    <source>
        <dbReference type="Proteomes" id="UP000318017"/>
    </source>
</evidence>
<dbReference type="RefSeq" id="WP_145082876.1">
    <property type="nucleotide sequence ID" value="NZ_CP036298.1"/>
</dbReference>
<evidence type="ECO:0000313" key="8">
    <source>
        <dbReference type="EMBL" id="QDV26628.1"/>
    </source>
</evidence>
<dbReference type="GO" id="GO:0140359">
    <property type="term" value="F:ABC-type transporter activity"/>
    <property type="evidence" value="ECO:0007669"/>
    <property type="project" value="InterPro"/>
</dbReference>
<dbReference type="GO" id="GO:0005886">
    <property type="term" value="C:plasma membrane"/>
    <property type="evidence" value="ECO:0007669"/>
    <property type="project" value="UniProtKB-SubCell"/>
</dbReference>
<organism evidence="8 9">
    <name type="scientific">Aureliella helgolandensis</name>
    <dbReference type="NCBI Taxonomy" id="2527968"/>
    <lineage>
        <taxon>Bacteria</taxon>
        <taxon>Pseudomonadati</taxon>
        <taxon>Planctomycetota</taxon>
        <taxon>Planctomycetia</taxon>
        <taxon>Pirellulales</taxon>
        <taxon>Pirellulaceae</taxon>
        <taxon>Aureliella</taxon>
    </lineage>
</organism>
<reference evidence="8 9" key="1">
    <citation type="submission" date="2019-02" db="EMBL/GenBank/DDBJ databases">
        <title>Deep-cultivation of Planctomycetes and their phenomic and genomic characterization uncovers novel biology.</title>
        <authorList>
            <person name="Wiegand S."/>
            <person name="Jogler M."/>
            <person name="Boedeker C."/>
            <person name="Pinto D."/>
            <person name="Vollmers J."/>
            <person name="Rivas-Marin E."/>
            <person name="Kohn T."/>
            <person name="Peeters S.H."/>
            <person name="Heuer A."/>
            <person name="Rast P."/>
            <person name="Oberbeckmann S."/>
            <person name="Bunk B."/>
            <person name="Jeske O."/>
            <person name="Meyerdierks A."/>
            <person name="Storesund J.E."/>
            <person name="Kallscheuer N."/>
            <person name="Luecker S."/>
            <person name="Lage O.M."/>
            <person name="Pohl T."/>
            <person name="Merkel B.J."/>
            <person name="Hornburger P."/>
            <person name="Mueller R.-W."/>
            <person name="Bruemmer F."/>
            <person name="Labrenz M."/>
            <person name="Spormann A.M."/>
            <person name="Op den Camp H."/>
            <person name="Overmann J."/>
            <person name="Amann R."/>
            <person name="Jetten M.S.M."/>
            <person name="Mascher T."/>
            <person name="Medema M.H."/>
            <person name="Devos D.P."/>
            <person name="Kaster A.-K."/>
            <person name="Ovreas L."/>
            <person name="Rohde M."/>
            <person name="Galperin M.Y."/>
            <person name="Jogler C."/>
        </authorList>
    </citation>
    <scope>NUCLEOTIDE SEQUENCE [LARGE SCALE GENOMIC DNA]</scope>
    <source>
        <strain evidence="8 9">Q31a</strain>
    </source>
</reference>
<dbReference type="PROSITE" id="PS50929">
    <property type="entry name" value="ABC_TM1F"/>
    <property type="match status" value="1"/>
</dbReference>
<evidence type="ECO:0000256" key="2">
    <source>
        <dbReference type="ARBA" id="ARBA00022692"/>
    </source>
</evidence>
<dbReference type="GO" id="GO:0034040">
    <property type="term" value="F:ATPase-coupled lipid transmembrane transporter activity"/>
    <property type="evidence" value="ECO:0007669"/>
    <property type="project" value="TreeGrafter"/>
</dbReference>
<proteinExistence type="predicted"/>
<dbReference type="Pfam" id="PF00664">
    <property type="entry name" value="ABC_membrane"/>
    <property type="match status" value="1"/>
</dbReference>
<keyword evidence="8" id="KW-0067">ATP-binding</keyword>
<keyword evidence="3 5" id="KW-1133">Transmembrane helix</keyword>
<dbReference type="AlphaFoldDB" id="A0A518GDK4"/>
<feature type="transmembrane region" description="Helical" evidence="5">
    <location>
        <begin position="61"/>
        <end position="87"/>
    </location>
</feature>
<dbReference type="PANTHER" id="PTHR24221:SF654">
    <property type="entry name" value="ATP-BINDING CASSETTE SUB-FAMILY B MEMBER 6"/>
    <property type="match status" value="1"/>
</dbReference>
<dbReference type="EC" id="3.6.3.-" evidence="8"/>
<protein>
    <submittedName>
        <fullName evidence="8">Lipid A export ATP-binding/permease protein MsbA</fullName>
        <ecNumber evidence="8">3.6.3.-</ecNumber>
    </submittedName>
</protein>
<evidence type="ECO:0000259" key="6">
    <source>
        <dbReference type="PROSITE" id="PS50893"/>
    </source>
</evidence>
<dbReference type="EMBL" id="CP036298">
    <property type="protein sequence ID" value="QDV26628.1"/>
    <property type="molecule type" value="Genomic_DNA"/>
</dbReference>
<name>A0A518GDK4_9BACT</name>
<keyword evidence="8" id="KW-0547">Nucleotide-binding</keyword>
<dbReference type="InterPro" id="IPR039421">
    <property type="entry name" value="Type_1_exporter"/>
</dbReference>
<feature type="transmembrane region" description="Helical" evidence="5">
    <location>
        <begin position="12"/>
        <end position="41"/>
    </location>
</feature>
<keyword evidence="9" id="KW-1185">Reference proteome</keyword>